<organism evidence="2">
    <name type="scientific">Sesamum radiatum</name>
    <name type="common">Black benniseed</name>
    <dbReference type="NCBI Taxonomy" id="300843"/>
    <lineage>
        <taxon>Eukaryota</taxon>
        <taxon>Viridiplantae</taxon>
        <taxon>Streptophyta</taxon>
        <taxon>Embryophyta</taxon>
        <taxon>Tracheophyta</taxon>
        <taxon>Spermatophyta</taxon>
        <taxon>Magnoliopsida</taxon>
        <taxon>eudicotyledons</taxon>
        <taxon>Gunneridae</taxon>
        <taxon>Pentapetalae</taxon>
        <taxon>asterids</taxon>
        <taxon>lamiids</taxon>
        <taxon>Lamiales</taxon>
        <taxon>Pedaliaceae</taxon>
        <taxon>Sesamum</taxon>
    </lineage>
</organism>
<dbReference type="SUPFAM" id="SSF117281">
    <property type="entry name" value="Kelch motif"/>
    <property type="match status" value="1"/>
</dbReference>
<dbReference type="EMBL" id="JACGWJ010000014">
    <property type="protein sequence ID" value="KAL0373532.1"/>
    <property type="molecule type" value="Genomic_DNA"/>
</dbReference>
<proteinExistence type="predicted"/>
<reference evidence="2" key="1">
    <citation type="submission" date="2020-06" db="EMBL/GenBank/DDBJ databases">
        <authorList>
            <person name="Li T."/>
            <person name="Hu X."/>
            <person name="Zhang T."/>
            <person name="Song X."/>
            <person name="Zhang H."/>
            <person name="Dai N."/>
            <person name="Sheng W."/>
            <person name="Hou X."/>
            <person name="Wei L."/>
        </authorList>
    </citation>
    <scope>NUCLEOTIDE SEQUENCE</scope>
    <source>
        <strain evidence="2">G02</strain>
        <tissue evidence="2">Leaf</tissue>
    </source>
</reference>
<sequence>MTKLKNILNRIQRTRKMRKQLKELRQRKVKPEPPPPPPPLRPRFICFQAESNMAMSYEEEPHVVRLYYAVKVVGPSDDARGNDQAGEFPEIRPIFVTECEYPLWFGLGSAIYTVGLCRSPAHSAGGSCRGRYFQYFSFAERNPEARSWIALPHPARLRCACAAASLNGRLYVFGTSNTRFGLVEVESSENGDEADDDDEDDDNGEEQWLEVFDPVRIRWAAVQQPSFPHSVSTESPMCAVGWPPHKILLSSLSTDHFPCKFGYNVTDNRWEQVYLQREGVSASVPDDALLVNDDTFYYVSGALGRLCAYEIDRGVCFVLALEDSLAAKAQEGALDLLHIDGDRFCFIWHEQHNPVHKLLHCMTFRVWKGVDTSAQEVLGGIHILGIETLSRKSFLVDNFIARGRPNWL</sequence>
<dbReference type="Gene3D" id="2.120.10.80">
    <property type="entry name" value="Kelch-type beta propeller"/>
    <property type="match status" value="1"/>
</dbReference>
<feature type="compositionally biased region" description="Pro residues" evidence="1">
    <location>
        <begin position="32"/>
        <end position="41"/>
    </location>
</feature>
<comment type="caution">
    <text evidence="2">The sequence shown here is derived from an EMBL/GenBank/DDBJ whole genome shotgun (WGS) entry which is preliminary data.</text>
</comment>
<name>A0AAW2R0J7_SESRA</name>
<reference evidence="2" key="2">
    <citation type="journal article" date="2024" name="Plant">
        <title>Genomic evolution and insights into agronomic trait innovations of Sesamum species.</title>
        <authorList>
            <person name="Miao H."/>
            <person name="Wang L."/>
            <person name="Qu L."/>
            <person name="Liu H."/>
            <person name="Sun Y."/>
            <person name="Le M."/>
            <person name="Wang Q."/>
            <person name="Wei S."/>
            <person name="Zheng Y."/>
            <person name="Lin W."/>
            <person name="Duan Y."/>
            <person name="Cao H."/>
            <person name="Xiong S."/>
            <person name="Wang X."/>
            <person name="Wei L."/>
            <person name="Li C."/>
            <person name="Ma Q."/>
            <person name="Ju M."/>
            <person name="Zhao R."/>
            <person name="Li G."/>
            <person name="Mu C."/>
            <person name="Tian Q."/>
            <person name="Mei H."/>
            <person name="Zhang T."/>
            <person name="Gao T."/>
            <person name="Zhang H."/>
        </authorList>
    </citation>
    <scope>NUCLEOTIDE SEQUENCE</scope>
    <source>
        <strain evidence="2">G02</strain>
    </source>
</reference>
<gene>
    <name evidence="2" type="ORF">Sradi_3268900</name>
</gene>
<feature type="compositionally biased region" description="Basic and acidic residues" evidence="1">
    <location>
        <begin position="21"/>
        <end position="31"/>
    </location>
</feature>
<evidence type="ECO:0000256" key="1">
    <source>
        <dbReference type="SAM" id="MobiDB-lite"/>
    </source>
</evidence>
<accession>A0AAW2R0J7</accession>
<feature type="region of interest" description="Disordered" evidence="1">
    <location>
        <begin position="184"/>
        <end position="204"/>
    </location>
</feature>
<feature type="region of interest" description="Disordered" evidence="1">
    <location>
        <begin position="21"/>
        <end position="41"/>
    </location>
</feature>
<evidence type="ECO:0000313" key="2">
    <source>
        <dbReference type="EMBL" id="KAL0373532.1"/>
    </source>
</evidence>
<dbReference type="AlphaFoldDB" id="A0AAW2R0J7"/>
<dbReference type="InterPro" id="IPR015915">
    <property type="entry name" value="Kelch-typ_b-propeller"/>
</dbReference>
<protein>
    <submittedName>
        <fullName evidence="2">Uncharacterized protein</fullName>
    </submittedName>
</protein>
<feature type="compositionally biased region" description="Acidic residues" evidence="1">
    <location>
        <begin position="186"/>
        <end position="204"/>
    </location>
</feature>